<dbReference type="EnsemblMetazoa" id="Aqu2.1.29579_001">
    <property type="protein sequence ID" value="Aqu2.1.29579_001"/>
    <property type="gene ID" value="Aqu2.1.29579"/>
</dbReference>
<dbReference type="AlphaFoldDB" id="A0A1X7UPY6"/>
<name>A0A1X7UPY6_AMPQE</name>
<proteinExistence type="predicted"/>
<evidence type="ECO:0000313" key="1">
    <source>
        <dbReference type="EnsemblMetazoa" id="Aqu2.1.29579_001"/>
    </source>
</evidence>
<protein>
    <recommendedName>
        <fullName evidence="2">Tc1-like transposase DDE domain-containing protein</fullName>
    </recommendedName>
</protein>
<accession>A0A1X7UPY6</accession>
<dbReference type="OrthoDB" id="5980266at2759"/>
<reference evidence="1" key="1">
    <citation type="submission" date="2017-05" db="UniProtKB">
        <authorList>
            <consortium name="EnsemblMetazoa"/>
        </authorList>
    </citation>
    <scope>IDENTIFICATION</scope>
</reference>
<organism evidence="1">
    <name type="scientific">Amphimedon queenslandica</name>
    <name type="common">Sponge</name>
    <dbReference type="NCBI Taxonomy" id="400682"/>
    <lineage>
        <taxon>Eukaryota</taxon>
        <taxon>Metazoa</taxon>
        <taxon>Porifera</taxon>
        <taxon>Demospongiae</taxon>
        <taxon>Heteroscleromorpha</taxon>
        <taxon>Haplosclerida</taxon>
        <taxon>Niphatidae</taxon>
        <taxon>Amphimedon</taxon>
    </lineage>
</organism>
<dbReference type="InParanoid" id="A0A1X7UPY6"/>
<sequence length="109" mass="12280">MCRIIEQTTGVQASGSTVCHVMRTNGFTRKKIQVVAKQRSINYRSHFMAEILQFSPHHLVWIDETGSDARSLVRNFGYSLRGLPPVCHRMVRRGKRISAIAAISNKGLV</sequence>
<evidence type="ECO:0008006" key="2">
    <source>
        <dbReference type="Google" id="ProtNLM"/>
    </source>
</evidence>